<proteinExistence type="predicted"/>
<feature type="region of interest" description="Disordered" evidence="1">
    <location>
        <begin position="1"/>
        <end position="25"/>
    </location>
</feature>
<organism evidence="3 4">
    <name type="scientific">Prescottella agglutinans</name>
    <dbReference type="NCBI Taxonomy" id="1644129"/>
    <lineage>
        <taxon>Bacteria</taxon>
        <taxon>Bacillati</taxon>
        <taxon>Actinomycetota</taxon>
        <taxon>Actinomycetes</taxon>
        <taxon>Mycobacteriales</taxon>
        <taxon>Nocardiaceae</taxon>
        <taxon>Prescottella</taxon>
    </lineage>
</organism>
<comment type="caution">
    <text evidence="3">The sequence shown here is derived from an EMBL/GenBank/DDBJ whole genome shotgun (WGS) entry which is preliminary data.</text>
</comment>
<name>A0ABT6MJE3_9NOCA</name>
<dbReference type="PANTHER" id="PTHR45036:SF1">
    <property type="entry name" value="METHYLTRANSFERASE LIKE 7A"/>
    <property type="match status" value="1"/>
</dbReference>
<evidence type="ECO:0000313" key="4">
    <source>
        <dbReference type="Proteomes" id="UP001160334"/>
    </source>
</evidence>
<dbReference type="InterPro" id="IPR013216">
    <property type="entry name" value="Methyltransf_11"/>
</dbReference>
<dbReference type="InterPro" id="IPR052356">
    <property type="entry name" value="Thiol_S-MT"/>
</dbReference>
<dbReference type="InterPro" id="IPR029063">
    <property type="entry name" value="SAM-dependent_MTases_sf"/>
</dbReference>
<gene>
    <name evidence="3" type="ORF">M2280_005702</name>
</gene>
<dbReference type="EMBL" id="JARXVC010000022">
    <property type="protein sequence ID" value="MDH6284442.1"/>
    <property type="molecule type" value="Genomic_DNA"/>
</dbReference>
<dbReference type="GO" id="GO:0008168">
    <property type="term" value="F:methyltransferase activity"/>
    <property type="evidence" value="ECO:0007669"/>
    <property type="project" value="UniProtKB-KW"/>
</dbReference>
<evidence type="ECO:0000259" key="2">
    <source>
        <dbReference type="Pfam" id="PF08241"/>
    </source>
</evidence>
<dbReference type="GO" id="GO:0032259">
    <property type="term" value="P:methylation"/>
    <property type="evidence" value="ECO:0007669"/>
    <property type="project" value="UniProtKB-KW"/>
</dbReference>
<dbReference type="PANTHER" id="PTHR45036">
    <property type="entry name" value="METHYLTRANSFERASE LIKE 7B"/>
    <property type="match status" value="1"/>
</dbReference>
<dbReference type="Gene3D" id="3.40.50.150">
    <property type="entry name" value="Vaccinia Virus protein VP39"/>
    <property type="match status" value="1"/>
</dbReference>
<accession>A0ABT6MJE3</accession>
<dbReference type="Pfam" id="PF08241">
    <property type="entry name" value="Methyltransf_11"/>
    <property type="match status" value="1"/>
</dbReference>
<dbReference type="Proteomes" id="UP001160334">
    <property type="component" value="Unassembled WGS sequence"/>
</dbReference>
<evidence type="ECO:0000256" key="1">
    <source>
        <dbReference type="SAM" id="MobiDB-lite"/>
    </source>
</evidence>
<protein>
    <submittedName>
        <fullName evidence="3">SAM-dependent methyltransferase</fullName>
    </submittedName>
</protein>
<keyword evidence="4" id="KW-1185">Reference proteome</keyword>
<feature type="domain" description="Methyltransferase type 11" evidence="2">
    <location>
        <begin position="65"/>
        <end position="158"/>
    </location>
</feature>
<keyword evidence="3" id="KW-0489">Methyltransferase</keyword>
<dbReference type="CDD" id="cd02440">
    <property type="entry name" value="AdoMet_MTases"/>
    <property type="match status" value="1"/>
</dbReference>
<keyword evidence="3" id="KW-0808">Transferase</keyword>
<dbReference type="SUPFAM" id="SSF53335">
    <property type="entry name" value="S-adenosyl-L-methionine-dependent methyltransferases"/>
    <property type="match status" value="1"/>
</dbReference>
<dbReference type="RefSeq" id="WP_280763661.1">
    <property type="nucleotide sequence ID" value="NZ_JARXVC010000022.1"/>
</dbReference>
<evidence type="ECO:0000313" key="3">
    <source>
        <dbReference type="EMBL" id="MDH6284442.1"/>
    </source>
</evidence>
<reference evidence="3 4" key="1">
    <citation type="submission" date="2023-04" db="EMBL/GenBank/DDBJ databases">
        <title>Forest soil microbial communities from Buena Vista Peninsula, Colon Province, Panama.</title>
        <authorList>
            <person name="Bouskill N."/>
        </authorList>
    </citation>
    <scope>NUCLEOTIDE SEQUENCE [LARGE SCALE GENOMIC DNA]</scope>
    <source>
        <strain evidence="3 4">CFH S0262</strain>
    </source>
</reference>
<sequence>MDASHDVLPVEPKEPTPTTPEAFRPHPLRGPFNALFFTALDRYLDHLLRPHKQSLFDDLPPTVVELGPGVGANLRYLRAGTRLIAVEPNPAMHDRLRARAARAHIDLELHTTGAERLDLPDDSVDAVISSLVLCTVADPGAVLTEVHRILRPGGRYAFLEHVAAPDGTALRRLQRATRRPWSWTFEGCSCERDLRADVEAAGFAETTVEAYRLRSPFLQVNTQIAGVARKGG</sequence>